<evidence type="ECO:0000256" key="4">
    <source>
        <dbReference type="ARBA" id="ARBA00022692"/>
    </source>
</evidence>
<keyword evidence="3 7" id="KW-1003">Cell membrane</keyword>
<dbReference type="GO" id="GO:0012505">
    <property type="term" value="C:endomembrane system"/>
    <property type="evidence" value="ECO:0007669"/>
    <property type="project" value="UniProtKB-SubCell"/>
</dbReference>
<evidence type="ECO:0000256" key="5">
    <source>
        <dbReference type="ARBA" id="ARBA00022989"/>
    </source>
</evidence>
<feature type="transmembrane region" description="Helical" evidence="7">
    <location>
        <begin position="110"/>
        <end position="128"/>
    </location>
</feature>
<keyword evidence="11" id="KW-1185">Reference proteome</keyword>
<feature type="transmembrane region" description="Helical" evidence="7">
    <location>
        <begin position="45"/>
        <end position="66"/>
    </location>
</feature>
<dbReference type="InterPro" id="IPR046396">
    <property type="entry name" value="Transporter_DabB"/>
</dbReference>
<sequence>MESAVLPSHALPLWQAALVLAPALVLGLAAALVGRRTAIAWRMAGASAVAAVVLASGALVMVALGHQGAGYGQRADPPGAVVLLLVAFVGWVIVRYSRRYLQGEPRELQYLRWLLATLATVCVVIATNHVLVLALAWMATSLTLHHLLVFFHERPAALVAAHKKFIVARLADVCMAGVVVLLYAAFGTLHIDELLKLAAMQPQWPLAAHAAMLLLALAAVMKCAQLPFHGWLIQVMEAPTPVSALLHAGIVNLGGFVLIRFAPLVEQVPLAQALLVLVGATTAVLAALVMTTRISVKVMLAWSTCAQMGFMLMQCGLGAWDVALVHLLAHSLYKAHAFLSANGVVQRTMVTKMAPAQRETWGSNLLGMALGAAMVLLAGAIVTAWVPGALASPALWVLAGIVALALAPLVNGSALALKGWRMPLLALAAFAVALGYFSLHLLSGAWLRLPVQMPLVGLCVFGALAFAALFWLQSLIRIAPHSPLAQRLYPWLYGGFFLDETFNAMTFRVWPPAKRPMRPNAQGLPVANALSTISGVQT</sequence>
<dbReference type="AlphaFoldDB" id="A0A398C3M1"/>
<dbReference type="PRINTS" id="PR01434">
    <property type="entry name" value="NADHDHGNASE5"/>
</dbReference>
<gene>
    <name evidence="7" type="primary">dabB</name>
    <name evidence="10" type="ORF">D3F03_12185</name>
</gene>
<feature type="domain" description="NADH:quinone oxidoreductase/Mrp antiporter transmembrane" evidence="9">
    <location>
        <begin position="128"/>
        <end position="352"/>
    </location>
</feature>
<dbReference type="HAMAP" id="MF_00862">
    <property type="entry name" value="DabB"/>
    <property type="match status" value="1"/>
</dbReference>
<evidence type="ECO:0000256" key="3">
    <source>
        <dbReference type="ARBA" id="ARBA00022475"/>
    </source>
</evidence>
<feature type="transmembrane region" description="Helical" evidence="7">
    <location>
        <begin position="134"/>
        <end position="153"/>
    </location>
</feature>
<feature type="transmembrane region" description="Helical" evidence="7">
    <location>
        <begin position="206"/>
        <end position="224"/>
    </location>
</feature>
<feature type="transmembrane region" description="Helical" evidence="7">
    <location>
        <begin position="270"/>
        <end position="291"/>
    </location>
</feature>
<evidence type="ECO:0000256" key="1">
    <source>
        <dbReference type="ARBA" id="ARBA00004127"/>
    </source>
</evidence>
<dbReference type="PANTHER" id="PTHR42829:SF1">
    <property type="entry name" value="INORGANIC CARBON TRANSPORTER SUBUNIT DABB-RELATED"/>
    <property type="match status" value="1"/>
</dbReference>
<organism evidence="10 11">
    <name type="scientific">Simplicispira hankyongi</name>
    <dbReference type="NCBI Taxonomy" id="2315688"/>
    <lineage>
        <taxon>Bacteria</taxon>
        <taxon>Pseudomonadati</taxon>
        <taxon>Pseudomonadota</taxon>
        <taxon>Betaproteobacteria</taxon>
        <taxon>Burkholderiales</taxon>
        <taxon>Comamonadaceae</taxon>
        <taxon>Simplicispira</taxon>
    </lineage>
</organism>
<dbReference type="GO" id="GO:0042773">
    <property type="term" value="P:ATP synthesis coupled electron transport"/>
    <property type="evidence" value="ECO:0007669"/>
    <property type="project" value="InterPro"/>
</dbReference>
<reference evidence="10 11" key="1">
    <citation type="submission" date="2018-09" db="EMBL/GenBank/DDBJ databases">
        <title>Draft genome of Simplicispira sp. NY-02.</title>
        <authorList>
            <person name="Im W.T."/>
        </authorList>
    </citation>
    <scope>NUCLEOTIDE SEQUENCE [LARGE SCALE GENOMIC DNA]</scope>
    <source>
        <strain evidence="10 11">NY-02</strain>
    </source>
</reference>
<evidence type="ECO:0000256" key="7">
    <source>
        <dbReference type="HAMAP-Rule" id="MF_00862"/>
    </source>
</evidence>
<dbReference type="EMBL" id="QXJC01000005">
    <property type="protein sequence ID" value="RID97599.1"/>
    <property type="molecule type" value="Genomic_DNA"/>
</dbReference>
<feature type="transmembrane region" description="Helical" evidence="7">
    <location>
        <begin position="165"/>
        <end position="186"/>
    </location>
</feature>
<dbReference type="NCBIfam" id="NF006029">
    <property type="entry name" value="PRK08168.1"/>
    <property type="match status" value="1"/>
</dbReference>
<dbReference type="OrthoDB" id="9811798at2"/>
<dbReference type="InterPro" id="IPR001750">
    <property type="entry name" value="ND/Mrp_TM"/>
</dbReference>
<protein>
    <recommendedName>
        <fullName evidence="7">Probable inorganic carbon transporter subunit DabB</fullName>
    </recommendedName>
</protein>
<dbReference type="GO" id="GO:0015990">
    <property type="term" value="P:electron transport coupled proton transport"/>
    <property type="evidence" value="ECO:0007669"/>
    <property type="project" value="TreeGrafter"/>
</dbReference>
<feature type="transmembrane region" description="Helical" evidence="7">
    <location>
        <begin position="78"/>
        <end position="98"/>
    </location>
</feature>
<keyword evidence="4 7" id="KW-0812">Transmembrane</keyword>
<evidence type="ECO:0000256" key="2">
    <source>
        <dbReference type="ARBA" id="ARBA00022448"/>
    </source>
</evidence>
<feature type="transmembrane region" description="Helical" evidence="7">
    <location>
        <begin position="394"/>
        <end position="417"/>
    </location>
</feature>
<dbReference type="Proteomes" id="UP000266302">
    <property type="component" value="Unassembled WGS sequence"/>
</dbReference>
<feature type="transmembrane region" description="Helical" evidence="7">
    <location>
        <begin position="12"/>
        <end position="33"/>
    </location>
</feature>
<evidence type="ECO:0000256" key="8">
    <source>
        <dbReference type="RuleBase" id="RU000320"/>
    </source>
</evidence>
<name>A0A398C3M1_9BURK</name>
<comment type="function">
    <text evidence="7">Part of an energy-coupled inorganic carbon pump.</text>
</comment>
<keyword evidence="5 7" id="KW-1133">Transmembrane helix</keyword>
<dbReference type="InterPro" id="IPR003945">
    <property type="entry name" value="NU5C-like"/>
</dbReference>
<feature type="transmembrane region" description="Helical" evidence="7">
    <location>
        <begin position="365"/>
        <end position="388"/>
    </location>
</feature>
<evidence type="ECO:0000259" key="9">
    <source>
        <dbReference type="Pfam" id="PF00361"/>
    </source>
</evidence>
<evidence type="ECO:0000256" key="6">
    <source>
        <dbReference type="ARBA" id="ARBA00023136"/>
    </source>
</evidence>
<comment type="subcellular location">
    <subcellularLocation>
        <location evidence="7">Cell membrane</location>
        <topology evidence="7">Multi-pass membrane protein</topology>
    </subcellularLocation>
    <subcellularLocation>
        <location evidence="1">Endomembrane system</location>
        <topology evidence="1">Multi-pass membrane protein</topology>
    </subcellularLocation>
    <subcellularLocation>
        <location evidence="8">Membrane</location>
        <topology evidence="8">Multi-pass membrane protein</topology>
    </subcellularLocation>
</comment>
<dbReference type="GO" id="GO:0005886">
    <property type="term" value="C:plasma membrane"/>
    <property type="evidence" value="ECO:0007669"/>
    <property type="project" value="UniProtKB-SubCell"/>
</dbReference>
<comment type="similarity">
    <text evidence="7">Belongs to the inorganic carbon transporter (TC 9.A.2) DabB family.</text>
</comment>
<evidence type="ECO:0000313" key="11">
    <source>
        <dbReference type="Proteomes" id="UP000266302"/>
    </source>
</evidence>
<keyword evidence="2 7" id="KW-0813">Transport</keyword>
<dbReference type="PANTHER" id="PTHR42829">
    <property type="entry name" value="NADH-UBIQUINONE OXIDOREDUCTASE CHAIN 5"/>
    <property type="match status" value="1"/>
</dbReference>
<accession>A0A398C3M1</accession>
<dbReference type="RefSeq" id="WP_119109703.1">
    <property type="nucleotide sequence ID" value="NZ_QXJC01000005.1"/>
</dbReference>
<dbReference type="GO" id="GO:0003954">
    <property type="term" value="F:NADH dehydrogenase activity"/>
    <property type="evidence" value="ECO:0007669"/>
    <property type="project" value="TreeGrafter"/>
</dbReference>
<feature type="transmembrane region" description="Helical" evidence="7">
    <location>
        <begin position="244"/>
        <end position="264"/>
    </location>
</feature>
<keyword evidence="6 7" id="KW-0472">Membrane</keyword>
<dbReference type="GO" id="GO:0008137">
    <property type="term" value="F:NADH dehydrogenase (ubiquinone) activity"/>
    <property type="evidence" value="ECO:0007669"/>
    <property type="project" value="InterPro"/>
</dbReference>
<comment type="caution">
    <text evidence="10">The sequence shown here is derived from an EMBL/GenBank/DDBJ whole genome shotgun (WGS) entry which is preliminary data.</text>
</comment>
<feature type="transmembrane region" description="Helical" evidence="7">
    <location>
        <begin position="453"/>
        <end position="472"/>
    </location>
</feature>
<proteinExistence type="inferred from homology"/>
<feature type="transmembrane region" description="Helical" evidence="7">
    <location>
        <begin position="424"/>
        <end position="447"/>
    </location>
</feature>
<dbReference type="Pfam" id="PF00361">
    <property type="entry name" value="Proton_antipo_M"/>
    <property type="match status" value="1"/>
</dbReference>
<comment type="subunit">
    <text evidence="7">Forms a complex with DabA.</text>
</comment>
<evidence type="ECO:0000313" key="10">
    <source>
        <dbReference type="EMBL" id="RID97599.1"/>
    </source>
</evidence>